<dbReference type="EMBL" id="MN740328">
    <property type="protein sequence ID" value="QHU00663.1"/>
    <property type="molecule type" value="Genomic_DNA"/>
</dbReference>
<evidence type="ECO:0000313" key="1">
    <source>
        <dbReference type="EMBL" id="QHU00663.1"/>
    </source>
</evidence>
<proteinExistence type="predicted"/>
<accession>A0A6C0J5T9</accession>
<sequence>MESSVINTNKDNVDYVKYENLYFINNEYVFLTTQKRYCFKKNIYYGWGFRQYI</sequence>
<dbReference type="AlphaFoldDB" id="A0A6C0J5T9"/>
<reference evidence="1" key="1">
    <citation type="journal article" date="2020" name="Nature">
        <title>Giant virus diversity and host interactions through global metagenomics.</title>
        <authorList>
            <person name="Schulz F."/>
            <person name="Roux S."/>
            <person name="Paez-Espino D."/>
            <person name="Jungbluth S."/>
            <person name="Walsh D.A."/>
            <person name="Denef V.J."/>
            <person name="McMahon K.D."/>
            <person name="Konstantinidis K.T."/>
            <person name="Eloe-Fadrosh E.A."/>
            <person name="Kyrpides N.C."/>
            <person name="Woyke T."/>
        </authorList>
    </citation>
    <scope>NUCLEOTIDE SEQUENCE</scope>
    <source>
        <strain evidence="1">GVMAG-M-3300025860-20</strain>
    </source>
</reference>
<organism evidence="1">
    <name type="scientific">viral metagenome</name>
    <dbReference type="NCBI Taxonomy" id="1070528"/>
    <lineage>
        <taxon>unclassified sequences</taxon>
        <taxon>metagenomes</taxon>
        <taxon>organismal metagenomes</taxon>
    </lineage>
</organism>
<name>A0A6C0J5T9_9ZZZZ</name>
<protein>
    <submittedName>
        <fullName evidence="1">Uncharacterized protein</fullName>
    </submittedName>
</protein>